<dbReference type="InterPro" id="IPR027417">
    <property type="entry name" value="P-loop_NTPase"/>
</dbReference>
<dbReference type="Pfam" id="PF13175">
    <property type="entry name" value="AAA_15"/>
    <property type="match status" value="1"/>
</dbReference>
<evidence type="ECO:0000313" key="4">
    <source>
        <dbReference type="Proteomes" id="UP001138989"/>
    </source>
</evidence>
<keyword evidence="3" id="KW-0067">ATP-binding</keyword>
<dbReference type="InterPro" id="IPR041685">
    <property type="entry name" value="AAA_GajA/Old/RecF-like"/>
</dbReference>
<dbReference type="InterPro" id="IPR051396">
    <property type="entry name" value="Bact_Antivir_Def_Nuclease"/>
</dbReference>
<keyword evidence="1" id="KW-0175">Coiled coil</keyword>
<keyword evidence="4" id="KW-1185">Reference proteome</keyword>
<feature type="domain" description="Endonuclease GajA/Old nuclease/RecF-like AAA" evidence="2">
    <location>
        <begin position="1"/>
        <end position="375"/>
    </location>
</feature>
<dbReference type="SUPFAM" id="SSF52540">
    <property type="entry name" value="P-loop containing nucleoside triphosphate hydrolases"/>
    <property type="match status" value="1"/>
</dbReference>
<name>A0A9X1N3M4_9GAMM</name>
<protein>
    <submittedName>
        <fullName evidence="3">ATP-binding protein</fullName>
    </submittedName>
</protein>
<comment type="caution">
    <text evidence="3">The sequence shown here is derived from an EMBL/GenBank/DDBJ whole genome shotgun (WGS) entry which is preliminary data.</text>
</comment>
<dbReference type="GO" id="GO:0005524">
    <property type="term" value="F:ATP binding"/>
    <property type="evidence" value="ECO:0007669"/>
    <property type="project" value="UniProtKB-KW"/>
</dbReference>
<dbReference type="Proteomes" id="UP001138989">
    <property type="component" value="Unassembled WGS sequence"/>
</dbReference>
<proteinExistence type="predicted"/>
<evidence type="ECO:0000256" key="1">
    <source>
        <dbReference type="SAM" id="Coils"/>
    </source>
</evidence>
<feature type="coiled-coil region" evidence="1">
    <location>
        <begin position="224"/>
        <end position="251"/>
    </location>
</feature>
<dbReference type="EMBL" id="JAINWF010000006">
    <property type="protein sequence ID" value="MCD1608388.1"/>
    <property type="molecule type" value="Genomic_DNA"/>
</dbReference>
<evidence type="ECO:0000259" key="2">
    <source>
        <dbReference type="Pfam" id="PF13175"/>
    </source>
</evidence>
<gene>
    <name evidence="3" type="ORF">K7H17_10980</name>
</gene>
<sequence>MRLDSVAVENFRCYQHEIKVSIDDLTTFVGKNDIGKSSLLEALEIFFNNDTVKIEPGDANIYSESSNVSITCEFSELPPTLTLDSGAATSLAAEFLLSSSGNLKIKKVFDCSKKTPSCEVFILANHPTAEGVSDLLELKERDLQKLIKEKGIDVGLKGNPAMRQALWMAEEDLLLREVAVPVSKPKEDTKRIWEKLDIHLPMYALFQSDRSSRDSDGEVQNPMKAAVAAAIAEMQEDIRRIQAKVQEKAEEIATNTHEALKTIDPGLAKELKPQFIPPTASKWTGLFAVGMDTDDGIPLNKRGSGVRRLVLVSFFKAEAERRLKSGHSRSIIYAVEEPETAQHPNNQRILIDSFKSLALEDGCQVLLTTHSPGFASELPTESIRFVTRDDEQPVVLVGEDVFGRVADTLGVMPDSRVKVLLCVEGPTDVSALKHLSKALNAADKTLPDLSVDERVAFILLGGSTLGHWVSKHYLKALKRREVHIYDSDVPKYAKSVEAVNARGDGSWAVLTKKHEIECYLHADAIREAFNVDVFIEDQPNHENKAVPELFAEAFSAKQNTDAPMGGTKAKQRLADKAFPRMTAERIAERDPDGEVKSWLRRIAEML</sequence>
<organism evidence="3 4">
    <name type="scientific">Stutzerimonas kunmingensis</name>
    <dbReference type="NCBI Taxonomy" id="1211807"/>
    <lineage>
        <taxon>Bacteria</taxon>
        <taxon>Pseudomonadati</taxon>
        <taxon>Pseudomonadota</taxon>
        <taxon>Gammaproteobacteria</taxon>
        <taxon>Pseudomonadales</taxon>
        <taxon>Pseudomonadaceae</taxon>
        <taxon>Stutzerimonas</taxon>
    </lineage>
</organism>
<accession>A0A9X1N3M4</accession>
<keyword evidence="3" id="KW-0547">Nucleotide-binding</keyword>
<reference evidence="3" key="1">
    <citation type="submission" date="2021-08" db="EMBL/GenBank/DDBJ databases">
        <title>Isolation and characterization of neutrophilic mixotrophic iron-oxidizing bacteria from deep-sea hydrothermal vents.</title>
        <authorList>
            <person name="He Y."/>
        </authorList>
    </citation>
    <scope>NUCLEOTIDE SEQUENCE</scope>
    <source>
        <strain evidence="3">IOP_13</strain>
    </source>
</reference>
<dbReference type="AlphaFoldDB" id="A0A9X1N3M4"/>
<evidence type="ECO:0000313" key="3">
    <source>
        <dbReference type="EMBL" id="MCD1608388.1"/>
    </source>
</evidence>
<dbReference type="PANTHER" id="PTHR43581:SF4">
    <property type="entry name" value="ATP_GTP PHOSPHATASE"/>
    <property type="match status" value="1"/>
</dbReference>
<dbReference type="PANTHER" id="PTHR43581">
    <property type="entry name" value="ATP/GTP PHOSPHATASE"/>
    <property type="match status" value="1"/>
</dbReference>
<dbReference type="RefSeq" id="WP_102833032.1">
    <property type="nucleotide sequence ID" value="NZ_JAINWF010000006.1"/>
</dbReference>
<dbReference type="Gene3D" id="3.40.50.300">
    <property type="entry name" value="P-loop containing nucleotide triphosphate hydrolases"/>
    <property type="match status" value="1"/>
</dbReference>